<evidence type="ECO:0000313" key="3">
    <source>
        <dbReference type="EMBL" id="SIS89032.1"/>
    </source>
</evidence>
<evidence type="ECO:0000259" key="2">
    <source>
        <dbReference type="Pfam" id="PF04509"/>
    </source>
</evidence>
<dbReference type="EMBL" id="FTOA01000004">
    <property type="protein sequence ID" value="SIS89032.1"/>
    <property type="molecule type" value="Genomic_DNA"/>
</dbReference>
<dbReference type="Proteomes" id="UP000185678">
    <property type="component" value="Unassembled WGS sequence"/>
</dbReference>
<dbReference type="GO" id="GO:0016787">
    <property type="term" value="F:hydrolase activity"/>
    <property type="evidence" value="ECO:0007669"/>
    <property type="project" value="InterPro"/>
</dbReference>
<feature type="domain" description="CheC-like protein" evidence="2">
    <location>
        <begin position="9"/>
        <end position="43"/>
    </location>
</feature>
<protein>
    <submittedName>
        <fullName evidence="3">CheC, inhibitor of MCP methylation</fullName>
    </submittedName>
</protein>
<dbReference type="OrthoDB" id="274823at2"/>
<dbReference type="CDD" id="cd17910">
    <property type="entry name" value="CheC_ClassII"/>
    <property type="match status" value="1"/>
</dbReference>
<dbReference type="Pfam" id="PF04509">
    <property type="entry name" value="CheC"/>
    <property type="match status" value="1"/>
</dbReference>
<dbReference type="GO" id="GO:0006935">
    <property type="term" value="P:chemotaxis"/>
    <property type="evidence" value="ECO:0007669"/>
    <property type="project" value="UniProtKB-KW"/>
</dbReference>
<reference evidence="3 4" key="1">
    <citation type="submission" date="2017-01" db="EMBL/GenBank/DDBJ databases">
        <authorList>
            <person name="Mah S.A."/>
            <person name="Swanson W.J."/>
            <person name="Moy G.W."/>
            <person name="Vacquier V.D."/>
        </authorList>
    </citation>
    <scope>NUCLEOTIDE SEQUENCE [LARGE SCALE GENOMIC DNA]</scope>
    <source>
        <strain evidence="3 4">DSM 11589</strain>
    </source>
</reference>
<dbReference type="SUPFAM" id="SSF103039">
    <property type="entry name" value="CheC-like"/>
    <property type="match status" value="1"/>
</dbReference>
<keyword evidence="4" id="KW-1185">Reference proteome</keyword>
<proteinExistence type="predicted"/>
<dbReference type="InterPro" id="IPR007597">
    <property type="entry name" value="CheC"/>
</dbReference>
<gene>
    <name evidence="3" type="ORF">SAMN05421779_104320</name>
</gene>
<dbReference type="InterPro" id="IPR051469">
    <property type="entry name" value="FliN/MopA/SpaO"/>
</dbReference>
<dbReference type="PANTHER" id="PTHR43484:SF1">
    <property type="entry name" value="FLAGELLAR MOTOR SWITCH PROTEIN FLIN"/>
    <property type="match status" value="1"/>
</dbReference>
<dbReference type="InterPro" id="IPR028976">
    <property type="entry name" value="CheC-like_sf"/>
</dbReference>
<dbReference type="RefSeq" id="WP_076400749.1">
    <property type="nucleotide sequence ID" value="NZ_FTOA01000004.1"/>
</dbReference>
<dbReference type="AlphaFoldDB" id="A0A1N7MSJ7"/>
<sequence length="219" mass="23536">MTMILTADEQDVVTELMNMGVGRAAGAFSRLVNDEVILSVPEVAFVGIAEAQRVFDASIPDVLAGVRQSFDGFIAGAAALLFPEERSLELVRAIIGEDMPAEEISELEQETLAEIGNIILNNCLATIANALHSEISSSLPETYTGDKQGFLSFLCDPPPEARMSAEPPLDGSSSVLLLVQIDFSLRRRAIQGFLAFAIDLRSAASFRAKINEYLEALSG</sequence>
<evidence type="ECO:0000313" key="4">
    <source>
        <dbReference type="Proteomes" id="UP000185678"/>
    </source>
</evidence>
<evidence type="ECO:0000256" key="1">
    <source>
        <dbReference type="ARBA" id="ARBA00022500"/>
    </source>
</evidence>
<accession>A0A1N7MSJ7</accession>
<organism evidence="3 4">
    <name type="scientific">Insolitispirillum peregrinum</name>
    <dbReference type="NCBI Taxonomy" id="80876"/>
    <lineage>
        <taxon>Bacteria</taxon>
        <taxon>Pseudomonadati</taxon>
        <taxon>Pseudomonadota</taxon>
        <taxon>Alphaproteobacteria</taxon>
        <taxon>Rhodospirillales</taxon>
        <taxon>Novispirillaceae</taxon>
        <taxon>Insolitispirillum</taxon>
    </lineage>
</organism>
<dbReference type="Gene3D" id="3.40.1550.10">
    <property type="entry name" value="CheC-like"/>
    <property type="match status" value="1"/>
</dbReference>
<name>A0A1N7MSJ7_9PROT</name>
<dbReference type="PANTHER" id="PTHR43484">
    <property type="match status" value="1"/>
</dbReference>
<dbReference type="STRING" id="80876.SAMN05421779_104320"/>
<keyword evidence="1" id="KW-0145">Chemotaxis</keyword>